<feature type="domain" description="HNH nuclease" evidence="1">
    <location>
        <begin position="50"/>
        <end position="102"/>
    </location>
</feature>
<dbReference type="Gene3D" id="1.10.30.50">
    <property type="match status" value="1"/>
</dbReference>
<dbReference type="Proteomes" id="UP000254437">
    <property type="component" value="Unassembled WGS sequence"/>
</dbReference>
<evidence type="ECO:0000313" key="2">
    <source>
        <dbReference type="EMBL" id="STZ55557.1"/>
    </source>
</evidence>
<evidence type="ECO:0000313" key="3">
    <source>
        <dbReference type="Proteomes" id="UP000254437"/>
    </source>
</evidence>
<accession>A0A378T5W6</accession>
<dbReference type="Pfam" id="PF01844">
    <property type="entry name" value="HNH"/>
    <property type="match status" value="1"/>
</dbReference>
<organism evidence="2 3">
    <name type="scientific">Moraxella lacunata</name>
    <dbReference type="NCBI Taxonomy" id="477"/>
    <lineage>
        <taxon>Bacteria</taxon>
        <taxon>Pseudomonadati</taxon>
        <taxon>Pseudomonadota</taxon>
        <taxon>Gammaproteobacteria</taxon>
        <taxon>Moraxellales</taxon>
        <taxon>Moraxellaceae</taxon>
        <taxon>Moraxella</taxon>
    </lineage>
</organism>
<evidence type="ECO:0000259" key="1">
    <source>
        <dbReference type="SMART" id="SM00507"/>
    </source>
</evidence>
<dbReference type="EMBL" id="UGQU01000001">
    <property type="protein sequence ID" value="STZ55557.1"/>
    <property type="molecule type" value="Genomic_DNA"/>
</dbReference>
<gene>
    <name evidence="2" type="ORF">NCTC10359_00151</name>
</gene>
<reference evidence="2 3" key="1">
    <citation type="submission" date="2018-06" db="EMBL/GenBank/DDBJ databases">
        <authorList>
            <consortium name="Pathogen Informatics"/>
            <person name="Doyle S."/>
        </authorList>
    </citation>
    <scope>NUCLEOTIDE SEQUENCE [LARGE SCALE GENOMIC DNA]</scope>
    <source>
        <strain evidence="2 3">NCTC10359</strain>
    </source>
</reference>
<dbReference type="AlphaFoldDB" id="A0A378T5W6"/>
<sequence>MSFKAMAWATEQEMTHPNQARDNTVISQMKPKDIIKKWEKGSVVFTKEFRYELWKAHHEKCAYCGISLESSAIMCIDHFIPQSKILNHDVENLISSCKRCNSIKGKNDIEYFRFSLAVSNSVLCGVILPNVAKKLIDIGVELPITEKPFYFETLLGGAK</sequence>
<dbReference type="CDD" id="cd00085">
    <property type="entry name" value="HNHc"/>
    <property type="match status" value="1"/>
</dbReference>
<dbReference type="InterPro" id="IPR002711">
    <property type="entry name" value="HNH"/>
</dbReference>
<name>A0A378T5W6_MORLA</name>
<dbReference type="GO" id="GO:0004519">
    <property type="term" value="F:endonuclease activity"/>
    <property type="evidence" value="ECO:0007669"/>
    <property type="project" value="InterPro"/>
</dbReference>
<dbReference type="InterPro" id="IPR003615">
    <property type="entry name" value="HNH_nuc"/>
</dbReference>
<dbReference type="SMART" id="SM00507">
    <property type="entry name" value="HNHc"/>
    <property type="match status" value="1"/>
</dbReference>
<dbReference type="GO" id="GO:0008270">
    <property type="term" value="F:zinc ion binding"/>
    <property type="evidence" value="ECO:0007669"/>
    <property type="project" value="InterPro"/>
</dbReference>
<protein>
    <submittedName>
        <fullName evidence="2">Uncharacterized protein conserved in bacteria</fullName>
    </submittedName>
</protein>
<dbReference type="RefSeq" id="WP_115004645.1">
    <property type="nucleotide sequence ID" value="NZ_UGQU01000001.1"/>
</dbReference>
<proteinExistence type="predicted"/>
<dbReference type="GO" id="GO:0003676">
    <property type="term" value="F:nucleic acid binding"/>
    <property type="evidence" value="ECO:0007669"/>
    <property type="project" value="InterPro"/>
</dbReference>